<dbReference type="Gene3D" id="1.10.40.30">
    <property type="entry name" value="Fumarase/aspartase (C-terminal domain)"/>
    <property type="match status" value="1"/>
</dbReference>
<dbReference type="NCBIfam" id="NF008909">
    <property type="entry name" value="PRK12273.1"/>
    <property type="match status" value="1"/>
</dbReference>
<dbReference type="InterPro" id="IPR020557">
    <property type="entry name" value="Fumarate_lyase_CS"/>
</dbReference>
<dbReference type="InterPro" id="IPR024083">
    <property type="entry name" value="Fumarase/histidase_N"/>
</dbReference>
<evidence type="ECO:0000259" key="2">
    <source>
        <dbReference type="Pfam" id="PF00206"/>
    </source>
</evidence>
<name>A0A0W8EB66_9ZZZZ</name>
<dbReference type="Pfam" id="PF00206">
    <property type="entry name" value="Lyase_1"/>
    <property type="match status" value="1"/>
</dbReference>
<dbReference type="EC" id="4.3.1.1" evidence="4"/>
<dbReference type="PROSITE" id="PS00163">
    <property type="entry name" value="FUMARATE_LYASES"/>
    <property type="match status" value="1"/>
</dbReference>
<dbReference type="SUPFAM" id="SSF48557">
    <property type="entry name" value="L-aspartase-like"/>
    <property type="match status" value="1"/>
</dbReference>
<dbReference type="FunFam" id="1.20.200.10:FF:000001">
    <property type="entry name" value="Fumarate hydratase, mitochondrial"/>
    <property type="match status" value="1"/>
</dbReference>
<dbReference type="GO" id="GO:0008797">
    <property type="term" value="F:aspartate ammonia-lyase activity"/>
    <property type="evidence" value="ECO:0007669"/>
    <property type="project" value="UniProtKB-EC"/>
</dbReference>
<comment type="caution">
    <text evidence="4">The sequence shown here is derived from an EMBL/GenBank/DDBJ whole genome shotgun (WGS) entry which is preliminary data.</text>
</comment>
<evidence type="ECO:0000256" key="1">
    <source>
        <dbReference type="ARBA" id="ARBA00023239"/>
    </source>
</evidence>
<gene>
    <name evidence="4" type="ORF">ASZ90_016854</name>
</gene>
<evidence type="ECO:0000313" key="4">
    <source>
        <dbReference type="EMBL" id="KUG05709.1"/>
    </source>
</evidence>
<dbReference type="GO" id="GO:0005829">
    <property type="term" value="C:cytosol"/>
    <property type="evidence" value="ECO:0007669"/>
    <property type="project" value="TreeGrafter"/>
</dbReference>
<dbReference type="InterPro" id="IPR000362">
    <property type="entry name" value="Fumarate_lyase_fam"/>
</dbReference>
<reference evidence="4" key="1">
    <citation type="journal article" date="2015" name="Proc. Natl. Acad. Sci. U.S.A.">
        <title>Networks of energetic and metabolic interactions define dynamics in microbial communities.</title>
        <authorList>
            <person name="Embree M."/>
            <person name="Liu J.K."/>
            <person name="Al-Bassam M.M."/>
            <person name="Zengler K."/>
        </authorList>
    </citation>
    <scope>NUCLEOTIDE SEQUENCE</scope>
</reference>
<dbReference type="PANTHER" id="PTHR42696">
    <property type="entry name" value="ASPARTATE AMMONIA-LYASE"/>
    <property type="match status" value="1"/>
</dbReference>
<dbReference type="GO" id="GO:0006099">
    <property type="term" value="P:tricarboxylic acid cycle"/>
    <property type="evidence" value="ECO:0007669"/>
    <property type="project" value="InterPro"/>
</dbReference>
<dbReference type="InterPro" id="IPR022761">
    <property type="entry name" value="Fumarate_lyase_N"/>
</dbReference>
<feature type="domain" description="Fumarate lyase N-terminal" evidence="2">
    <location>
        <begin position="12"/>
        <end position="341"/>
    </location>
</feature>
<dbReference type="InterPro" id="IPR008948">
    <property type="entry name" value="L-Aspartase-like"/>
</dbReference>
<evidence type="ECO:0000259" key="3">
    <source>
        <dbReference type="Pfam" id="PF10415"/>
    </source>
</evidence>
<feature type="domain" description="Fumarase C C-terminal" evidence="3">
    <location>
        <begin position="407"/>
        <end position="455"/>
    </location>
</feature>
<dbReference type="Pfam" id="PF10415">
    <property type="entry name" value="FumaraseC_C"/>
    <property type="match status" value="1"/>
</dbReference>
<dbReference type="PRINTS" id="PR00149">
    <property type="entry name" value="FUMRATELYASE"/>
</dbReference>
<protein>
    <submittedName>
        <fullName evidence="4">Aspartate ammonia-lyase</fullName>
        <ecNumber evidence="4">4.3.1.1</ecNumber>
    </submittedName>
</protein>
<dbReference type="InterPro" id="IPR051546">
    <property type="entry name" value="Aspartate_Ammonia-Lyase"/>
</dbReference>
<proteinExistence type="predicted"/>
<dbReference type="EMBL" id="LNQE01001778">
    <property type="protein sequence ID" value="KUG05709.1"/>
    <property type="molecule type" value="Genomic_DNA"/>
</dbReference>
<dbReference type="Gene3D" id="1.10.275.10">
    <property type="entry name" value="Fumarase/aspartase (N-terminal domain)"/>
    <property type="match status" value="1"/>
</dbReference>
<dbReference type="FunFam" id="1.10.275.10:FF:000001">
    <property type="entry name" value="Fumarate hydratase, mitochondrial"/>
    <property type="match status" value="1"/>
</dbReference>
<dbReference type="GO" id="GO:0006531">
    <property type="term" value="P:aspartate metabolic process"/>
    <property type="evidence" value="ECO:0007669"/>
    <property type="project" value="TreeGrafter"/>
</dbReference>
<sequence>MTSTRQEKDSLGEMAVPADAYYGIQTLRAVENFPVSGRREHPELVRAYGSIKKAAALANMELGALDRERGAAIVAAADEIIRGKHADQFPVDIFQAGAGTSFHMNVNEVIANRALEILGRERGDYGSLSPHDHVNCSQSTNDTFPTASHIAICIRADQLDPVLLALARSFDLKGDQFSRLPKPGRTHLMDALPVTLGDEFRAYGTAIVRAAERVRERRDGLLEIALGGTATGTGANAPQGYRETVISILSELTSLPLVPARDSLEALQSRSQMAAFSGALRELALELVRIANDLRLMGSGPTAGLAEILLPPVQPGSSIMPGKVNPVMAECLDMVCFQVVGNDTAVSLAVQAGQLDLNVMTPVMTANILDSLDLLANYLPVFQSRCIEGIRADEERMYRNAAMSPGLATLLSPRIGYLAAAELAREAAETAQSIRDLTVAKGILSGEEADRLFDLAVIAANRYREPEPSGRRTG</sequence>
<dbReference type="AlphaFoldDB" id="A0A0W8EB66"/>
<accession>A0A0W8EB66</accession>
<keyword evidence="1 4" id="KW-0456">Lyase</keyword>
<organism evidence="4">
    <name type="scientific">hydrocarbon metagenome</name>
    <dbReference type="NCBI Taxonomy" id="938273"/>
    <lineage>
        <taxon>unclassified sequences</taxon>
        <taxon>metagenomes</taxon>
        <taxon>ecological metagenomes</taxon>
    </lineage>
</organism>
<dbReference type="PANTHER" id="PTHR42696:SF2">
    <property type="entry name" value="ASPARTATE AMMONIA-LYASE"/>
    <property type="match status" value="1"/>
</dbReference>
<dbReference type="Gene3D" id="1.20.200.10">
    <property type="entry name" value="Fumarase/aspartase (Central domain)"/>
    <property type="match status" value="1"/>
</dbReference>
<dbReference type="InterPro" id="IPR018951">
    <property type="entry name" value="Fumarase_C_C"/>
</dbReference>